<dbReference type="AlphaFoldDB" id="A0A024HAJ6"/>
<dbReference type="HOGENOM" id="CLU_023623_0_0_6"/>
<dbReference type="KEGG" id="pkc:PKB_0158"/>
<evidence type="ECO:0000313" key="7">
    <source>
        <dbReference type="Proteomes" id="UP000025241"/>
    </source>
</evidence>
<dbReference type="OrthoDB" id="9803751at2"/>
<gene>
    <name evidence="6" type="ORF">PKB_0158</name>
</gene>
<organism evidence="6 7">
    <name type="scientific">Pseudomonas knackmussii (strain DSM 6978 / CCUG 54928 / LMG 23759 / B13)</name>
    <dbReference type="NCBI Taxonomy" id="1301098"/>
    <lineage>
        <taxon>Bacteria</taxon>
        <taxon>Pseudomonadati</taxon>
        <taxon>Pseudomonadota</taxon>
        <taxon>Gammaproteobacteria</taxon>
        <taxon>Pseudomonadales</taxon>
        <taxon>Pseudomonadaceae</taxon>
        <taxon>Pseudomonas</taxon>
    </lineage>
</organism>
<evidence type="ECO:0000313" key="6">
    <source>
        <dbReference type="EMBL" id="CDF81537.1"/>
    </source>
</evidence>
<protein>
    <submittedName>
        <fullName evidence="6">Putative sulfatase</fullName>
    </submittedName>
</protein>
<dbReference type="EMBL" id="HG322950">
    <property type="protein sequence ID" value="CDF81537.1"/>
    <property type="molecule type" value="Genomic_DNA"/>
</dbReference>
<dbReference type="STRING" id="1301098.PKB_0158"/>
<evidence type="ECO:0000256" key="4">
    <source>
        <dbReference type="ARBA" id="ARBA00022837"/>
    </source>
</evidence>
<reference evidence="6 7" key="1">
    <citation type="submission" date="2013-03" db="EMBL/GenBank/DDBJ databases">
        <authorList>
            <person name="Linke B."/>
        </authorList>
    </citation>
    <scope>NUCLEOTIDE SEQUENCE [LARGE SCALE GENOMIC DNA]</scope>
    <source>
        <strain evidence="6 7">B13</strain>
    </source>
</reference>
<dbReference type="PANTHER" id="PTHR42693:SF33">
    <property type="entry name" value="ARYLSULFATASE"/>
    <property type="match status" value="1"/>
</dbReference>
<evidence type="ECO:0000256" key="1">
    <source>
        <dbReference type="ARBA" id="ARBA00008779"/>
    </source>
</evidence>
<dbReference type="eggNOG" id="COG3119">
    <property type="taxonomic scope" value="Bacteria"/>
</dbReference>
<dbReference type="SUPFAM" id="SSF53649">
    <property type="entry name" value="Alkaline phosphatase-like"/>
    <property type="match status" value="1"/>
</dbReference>
<accession>A0A024HAJ6</accession>
<dbReference type="InterPro" id="IPR000917">
    <property type="entry name" value="Sulfatase_N"/>
</dbReference>
<evidence type="ECO:0000259" key="5">
    <source>
        <dbReference type="Pfam" id="PF00884"/>
    </source>
</evidence>
<dbReference type="PANTHER" id="PTHR42693">
    <property type="entry name" value="ARYLSULFATASE FAMILY MEMBER"/>
    <property type="match status" value="1"/>
</dbReference>
<dbReference type="InterPro" id="IPR017850">
    <property type="entry name" value="Alkaline_phosphatase_core_sf"/>
</dbReference>
<name>A0A024HAJ6_PSEKB</name>
<dbReference type="InterPro" id="IPR024607">
    <property type="entry name" value="Sulfatase_CS"/>
</dbReference>
<keyword evidence="2" id="KW-0479">Metal-binding</keyword>
<dbReference type="Pfam" id="PF00884">
    <property type="entry name" value="Sulfatase"/>
    <property type="match status" value="1"/>
</dbReference>
<keyword evidence="3" id="KW-0378">Hydrolase</keyword>
<evidence type="ECO:0000256" key="3">
    <source>
        <dbReference type="ARBA" id="ARBA00022801"/>
    </source>
</evidence>
<reference evidence="6 7" key="2">
    <citation type="submission" date="2014-05" db="EMBL/GenBank/DDBJ databases">
        <title>Genome sequence of the 3-chlorobenzoate degrading bacterium Pseudomonas knackmussii B13 shows multiple evidence for horizontal gene transfer.</title>
        <authorList>
            <person name="Miyazaki R."/>
            <person name="Bertelli C."/>
            <person name="Falquet L."/>
            <person name="Robinson-Rechavi M."/>
            <person name="Gharib W."/>
            <person name="Roy S."/>
            <person name="Van der Meer J.R."/>
        </authorList>
    </citation>
    <scope>NUCLEOTIDE SEQUENCE [LARGE SCALE GENOMIC DNA]</scope>
    <source>
        <strain evidence="6 7">B13</strain>
    </source>
</reference>
<dbReference type="PROSITE" id="PS00149">
    <property type="entry name" value="SULFATASE_2"/>
    <property type="match status" value="1"/>
</dbReference>
<keyword evidence="7" id="KW-1185">Reference proteome</keyword>
<dbReference type="GO" id="GO:0046872">
    <property type="term" value="F:metal ion binding"/>
    <property type="evidence" value="ECO:0007669"/>
    <property type="project" value="UniProtKB-KW"/>
</dbReference>
<proteinExistence type="inferred from homology"/>
<sequence>MLLQAAENRPNILFILTDDLGINDIASWGDGQAPTPTLDALSRQSIRFRQHYVDSTCSVSRAALLTGRVPVSIGFEPDGLGLSPDLPTLPKALKQLGYATHHIGKWHVGEGLEYPQIEPSNQGFDDWLGMMNHFVLQGPGPDGKPLGRRPTYYDPWLQENGAPPVRHKGHLDDLLTDRAIALMEHPTSRKPWFINLWLLSPHKPIQPSQSFAAKFPNTPEGKYLALLAQLDHNVARLLDALERSGQSGRTIVVFASDNGSPNENRNSNFPLIGTKATYFEGGVRAPLLVRWPGHTGNRDITIATHEMDLFPTLVTLAGGKAPKGLDGRNLEPLLESGAAPRPLELFWAADNPFKGMSYGGHLPGKGLFYRNWGGELSSAAVTGPLLPGVPRTTKHEEFAREQTSSMIRQWELKHRPLPLAWKKPADGKPGVLTGRDLQRSPVFGSYAIGMGLGPARPDHSQTLLDQPGLWKVVLDEKGRVRIEHSGKSFIGQTLVLDRGCNALVVTGFVHPMATYPFPAQASAHLTVYLNGKVLLDSSDLIVRPADPKLLANPTYIGAAADGSQPFGGTISRPVVVGKQLMPEQEGYRLADMERAVCH</sequence>
<dbReference type="Proteomes" id="UP000025241">
    <property type="component" value="Chromosome I"/>
</dbReference>
<feature type="domain" description="Sulfatase N-terminal" evidence="5">
    <location>
        <begin position="10"/>
        <end position="318"/>
    </location>
</feature>
<keyword evidence="4" id="KW-0106">Calcium</keyword>
<dbReference type="Gene3D" id="3.40.720.10">
    <property type="entry name" value="Alkaline Phosphatase, subunit A"/>
    <property type="match status" value="1"/>
</dbReference>
<dbReference type="GO" id="GO:0004065">
    <property type="term" value="F:arylsulfatase activity"/>
    <property type="evidence" value="ECO:0007669"/>
    <property type="project" value="TreeGrafter"/>
</dbReference>
<dbReference type="PATRIC" id="fig|1301098.3.peg.162"/>
<evidence type="ECO:0000256" key="2">
    <source>
        <dbReference type="ARBA" id="ARBA00022723"/>
    </source>
</evidence>
<comment type="similarity">
    <text evidence="1">Belongs to the sulfatase family.</text>
</comment>
<dbReference type="InterPro" id="IPR050738">
    <property type="entry name" value="Sulfatase"/>
</dbReference>